<feature type="transmembrane region" description="Helical" evidence="1">
    <location>
        <begin position="36"/>
        <end position="62"/>
    </location>
</feature>
<feature type="transmembrane region" description="Helical" evidence="1">
    <location>
        <begin position="165"/>
        <end position="186"/>
    </location>
</feature>
<dbReference type="STRING" id="214095.RU97_GL002199"/>
<feature type="transmembrane region" description="Helical" evidence="1">
    <location>
        <begin position="142"/>
        <end position="159"/>
    </location>
</feature>
<comment type="caution">
    <text evidence="2">The sequence shown here is derived from an EMBL/GenBank/DDBJ whole genome shotgun (WGS) entry which is preliminary data.</text>
</comment>
<evidence type="ECO:0008006" key="4">
    <source>
        <dbReference type="Google" id="ProtNLM"/>
    </source>
</evidence>
<dbReference type="Proteomes" id="UP000181884">
    <property type="component" value="Unassembled WGS sequence"/>
</dbReference>
<evidence type="ECO:0000256" key="1">
    <source>
        <dbReference type="SAM" id="Phobius"/>
    </source>
</evidence>
<organism evidence="2 3">
    <name type="scientific">Enterococcus canis</name>
    <dbReference type="NCBI Taxonomy" id="214095"/>
    <lineage>
        <taxon>Bacteria</taxon>
        <taxon>Bacillati</taxon>
        <taxon>Bacillota</taxon>
        <taxon>Bacilli</taxon>
        <taxon>Lactobacillales</taxon>
        <taxon>Enterococcaceae</taxon>
        <taxon>Enterococcus</taxon>
    </lineage>
</organism>
<dbReference type="PANTHER" id="PTHR40078">
    <property type="entry name" value="INTEGRAL MEMBRANE PROTEIN-RELATED"/>
    <property type="match status" value="1"/>
</dbReference>
<dbReference type="AlphaFoldDB" id="A0A1L8REC5"/>
<sequence length="197" mass="21097">MIKNFILGLLFASLGAALYSQAGLGMDAFSTFSLGIAIQTGLSFGTACLISGLMLLAVLFLLDRRQVRIGGVLYAFGLGLCIDGWLWVLNHWGIELPSLLMLMVGVALFALGIAHYIRANIGSGAVEAFVTFLCGIFQKKMWLMRIIADAGFLVAGILLSAQFGWGTVIGVVAMGPLVNIFLTMLAKTPQFVRETSD</sequence>
<keyword evidence="1" id="KW-1133">Transmembrane helix</keyword>
<accession>A0A1L8REC5</accession>
<feature type="transmembrane region" description="Helical" evidence="1">
    <location>
        <begin position="69"/>
        <end position="88"/>
    </location>
</feature>
<feature type="transmembrane region" description="Helical" evidence="1">
    <location>
        <begin position="100"/>
        <end position="121"/>
    </location>
</feature>
<name>A0A1L8REC5_9ENTE</name>
<keyword evidence="1" id="KW-0472">Membrane</keyword>
<protein>
    <recommendedName>
        <fullName evidence="4">Integral membrane protein</fullName>
    </recommendedName>
</protein>
<keyword evidence="1" id="KW-0812">Transmembrane</keyword>
<dbReference type="PANTHER" id="PTHR40078:SF1">
    <property type="entry name" value="INTEGRAL MEMBRANE PROTEIN"/>
    <property type="match status" value="1"/>
</dbReference>
<dbReference type="RefSeq" id="WP_067393594.1">
    <property type="nucleotide sequence ID" value="NZ_JXKH01000005.1"/>
</dbReference>
<keyword evidence="3" id="KW-1185">Reference proteome</keyword>
<dbReference type="EMBL" id="JXKH01000005">
    <property type="protein sequence ID" value="OJG18126.1"/>
    <property type="molecule type" value="Genomic_DNA"/>
</dbReference>
<evidence type="ECO:0000313" key="3">
    <source>
        <dbReference type="Proteomes" id="UP000181884"/>
    </source>
</evidence>
<evidence type="ECO:0000313" key="2">
    <source>
        <dbReference type="EMBL" id="OJG18126.1"/>
    </source>
</evidence>
<dbReference type="InterPro" id="IPR038750">
    <property type="entry name" value="YczE/YyaS-like"/>
</dbReference>
<reference evidence="2 3" key="1">
    <citation type="submission" date="2014-12" db="EMBL/GenBank/DDBJ databases">
        <title>Draft genome sequences of 29 type strains of Enterococci.</title>
        <authorList>
            <person name="Zhong Z."/>
            <person name="Sun Z."/>
            <person name="Liu W."/>
            <person name="Zhang W."/>
            <person name="Zhang H."/>
        </authorList>
    </citation>
    <scope>NUCLEOTIDE SEQUENCE [LARGE SCALE GENOMIC DNA]</scope>
    <source>
        <strain evidence="2 3">DSM 17029</strain>
    </source>
</reference>
<proteinExistence type="predicted"/>
<dbReference type="Pfam" id="PF19700">
    <property type="entry name" value="DUF6198"/>
    <property type="match status" value="1"/>
</dbReference>
<gene>
    <name evidence="2" type="ORF">RU97_GL002199</name>
</gene>